<reference evidence="1" key="2">
    <citation type="submission" date="2022-06" db="UniProtKB">
        <authorList>
            <consortium name="EnsemblMetazoa"/>
        </authorList>
    </citation>
    <scope>IDENTIFICATION</scope>
    <source>
        <strain evidence="1">PS312</strain>
    </source>
</reference>
<evidence type="ECO:0000313" key="1">
    <source>
        <dbReference type="EnsemblMetazoa" id="PPA42096.1"/>
    </source>
</evidence>
<keyword evidence="2" id="KW-1185">Reference proteome</keyword>
<name>A0A2A6C1H6_PRIPA</name>
<sequence>TLRVDVPKIKDHRPKTTHSRWISFASRVLLHLEMSHLNMRAYTAFARPATAQKSSWFTPKLWQALAASKKVMVTVDIIDWAPTKMARSNPQHLDLPLLFAKRTNFSPSSPSCSACSSLGRCLNFISPMCMIPAVLWER</sequence>
<protein>
    <submittedName>
        <fullName evidence="1">Uncharacterized protein</fullName>
    </submittedName>
</protein>
<proteinExistence type="predicted"/>
<organism evidence="1 2">
    <name type="scientific">Pristionchus pacificus</name>
    <name type="common">Parasitic nematode worm</name>
    <dbReference type="NCBI Taxonomy" id="54126"/>
    <lineage>
        <taxon>Eukaryota</taxon>
        <taxon>Metazoa</taxon>
        <taxon>Ecdysozoa</taxon>
        <taxon>Nematoda</taxon>
        <taxon>Chromadorea</taxon>
        <taxon>Rhabditida</taxon>
        <taxon>Rhabditina</taxon>
        <taxon>Diplogasteromorpha</taxon>
        <taxon>Diplogasteroidea</taxon>
        <taxon>Neodiplogasteridae</taxon>
        <taxon>Pristionchus</taxon>
    </lineage>
</organism>
<dbReference type="AlphaFoldDB" id="A0A2A6C1H6"/>
<gene>
    <name evidence="1" type="primary">WBGene00280465</name>
</gene>
<reference evidence="2" key="1">
    <citation type="journal article" date="2008" name="Nat. Genet.">
        <title>The Pristionchus pacificus genome provides a unique perspective on nematode lifestyle and parasitism.</title>
        <authorList>
            <person name="Dieterich C."/>
            <person name="Clifton S.W."/>
            <person name="Schuster L.N."/>
            <person name="Chinwalla A."/>
            <person name="Delehaunty K."/>
            <person name="Dinkelacker I."/>
            <person name="Fulton L."/>
            <person name="Fulton R."/>
            <person name="Godfrey J."/>
            <person name="Minx P."/>
            <person name="Mitreva M."/>
            <person name="Roeseler W."/>
            <person name="Tian H."/>
            <person name="Witte H."/>
            <person name="Yang S.P."/>
            <person name="Wilson R.K."/>
            <person name="Sommer R.J."/>
        </authorList>
    </citation>
    <scope>NUCLEOTIDE SEQUENCE [LARGE SCALE GENOMIC DNA]</scope>
    <source>
        <strain evidence="2">PS312</strain>
    </source>
</reference>
<accession>A0A2A6C1H6</accession>
<dbReference type="EnsemblMetazoa" id="PPA42096.1">
    <property type="protein sequence ID" value="PPA42096.1"/>
    <property type="gene ID" value="WBGene00280465"/>
</dbReference>
<dbReference type="Proteomes" id="UP000005239">
    <property type="component" value="Unassembled WGS sequence"/>
</dbReference>
<evidence type="ECO:0000313" key="2">
    <source>
        <dbReference type="Proteomes" id="UP000005239"/>
    </source>
</evidence>
<accession>A0A8R1YZ89</accession>